<name>A0A8T0HPU7_CERPU</name>
<evidence type="ECO:0000313" key="2">
    <source>
        <dbReference type="EMBL" id="KAG0572775.1"/>
    </source>
</evidence>
<sequence>MDVYSLAWFDAFPIPVPRSFFGIALSLLFAAVIACLLYSDSSARRRQVGDVNVKDHSTARVDADPRVHGRNRELITEDDTFLGALPDDVVGSEIWPLVARPEPRFR</sequence>
<dbReference type="AlphaFoldDB" id="A0A8T0HPU7"/>
<evidence type="ECO:0000313" key="3">
    <source>
        <dbReference type="Proteomes" id="UP000822688"/>
    </source>
</evidence>
<proteinExistence type="predicted"/>
<gene>
    <name evidence="2" type="ORF">KC19_VG123900</name>
</gene>
<keyword evidence="1" id="KW-0472">Membrane</keyword>
<dbReference type="Proteomes" id="UP000822688">
    <property type="component" value="Chromosome V"/>
</dbReference>
<keyword evidence="3" id="KW-1185">Reference proteome</keyword>
<evidence type="ECO:0000256" key="1">
    <source>
        <dbReference type="SAM" id="Phobius"/>
    </source>
</evidence>
<reference evidence="2" key="1">
    <citation type="submission" date="2020-06" db="EMBL/GenBank/DDBJ databases">
        <title>WGS assembly of Ceratodon purpureus strain R40.</title>
        <authorList>
            <person name="Carey S.B."/>
            <person name="Jenkins J."/>
            <person name="Shu S."/>
            <person name="Lovell J.T."/>
            <person name="Sreedasyam A."/>
            <person name="Maumus F."/>
            <person name="Tiley G.P."/>
            <person name="Fernandez-Pozo N."/>
            <person name="Barry K."/>
            <person name="Chen C."/>
            <person name="Wang M."/>
            <person name="Lipzen A."/>
            <person name="Daum C."/>
            <person name="Saski C.A."/>
            <person name="Payton A.C."/>
            <person name="Mcbreen J.C."/>
            <person name="Conrad R.E."/>
            <person name="Kollar L.M."/>
            <person name="Olsson S."/>
            <person name="Huttunen S."/>
            <person name="Landis J.B."/>
            <person name="Wickett N.J."/>
            <person name="Johnson M.G."/>
            <person name="Rensing S.A."/>
            <person name="Grimwood J."/>
            <person name="Schmutz J."/>
            <person name="Mcdaniel S.F."/>
        </authorList>
    </citation>
    <scope>NUCLEOTIDE SEQUENCE</scope>
    <source>
        <strain evidence="2">R40</strain>
    </source>
</reference>
<comment type="caution">
    <text evidence="2">The sequence shown here is derived from an EMBL/GenBank/DDBJ whole genome shotgun (WGS) entry which is preliminary data.</text>
</comment>
<protein>
    <submittedName>
        <fullName evidence="2">Uncharacterized protein</fullName>
    </submittedName>
</protein>
<keyword evidence="1" id="KW-0812">Transmembrane</keyword>
<accession>A0A8T0HPU7</accession>
<feature type="transmembrane region" description="Helical" evidence="1">
    <location>
        <begin position="20"/>
        <end position="38"/>
    </location>
</feature>
<organism evidence="2 3">
    <name type="scientific">Ceratodon purpureus</name>
    <name type="common">Fire moss</name>
    <name type="synonym">Dicranum purpureum</name>
    <dbReference type="NCBI Taxonomy" id="3225"/>
    <lineage>
        <taxon>Eukaryota</taxon>
        <taxon>Viridiplantae</taxon>
        <taxon>Streptophyta</taxon>
        <taxon>Embryophyta</taxon>
        <taxon>Bryophyta</taxon>
        <taxon>Bryophytina</taxon>
        <taxon>Bryopsida</taxon>
        <taxon>Dicranidae</taxon>
        <taxon>Pseudoditrichales</taxon>
        <taxon>Ditrichaceae</taxon>
        <taxon>Ceratodon</taxon>
    </lineage>
</organism>
<keyword evidence="1" id="KW-1133">Transmembrane helix</keyword>
<dbReference type="EMBL" id="CM026426">
    <property type="protein sequence ID" value="KAG0572775.1"/>
    <property type="molecule type" value="Genomic_DNA"/>
</dbReference>